<evidence type="ECO:0000256" key="9">
    <source>
        <dbReference type="ARBA" id="ARBA00022692"/>
    </source>
</evidence>
<keyword evidence="20" id="KW-1185">Reference proteome</keyword>
<dbReference type="PANTHER" id="PTHR14269">
    <property type="entry name" value="CDP-DIACYLGLYCEROL--GLYCEROL-3-PHOSPHATE 3-PHOSPHATIDYLTRANSFERASE-RELATED"/>
    <property type="match status" value="1"/>
</dbReference>
<dbReference type="GO" id="GO:0008444">
    <property type="term" value="F:CDP-diacylglycerol-glycerol-3-phosphate 3-phosphatidyltransferase activity"/>
    <property type="evidence" value="ECO:0007669"/>
    <property type="project" value="UniProtKB-UniRule"/>
</dbReference>
<dbReference type="InterPro" id="IPR000462">
    <property type="entry name" value="CDP-OH_P_trans"/>
</dbReference>
<dbReference type="PANTHER" id="PTHR14269:SF62">
    <property type="entry name" value="CDP-DIACYLGLYCEROL--GLYCEROL-3-PHOSPHATE 3-PHOSPHATIDYLTRANSFERASE 1, CHLOROPLASTIC"/>
    <property type="match status" value="1"/>
</dbReference>
<gene>
    <name evidence="19" type="ORF">Y5S_01090</name>
</gene>
<keyword evidence="9 18" id="KW-0812">Transmembrane</keyword>
<keyword evidence="10 18" id="KW-1133">Transmembrane helix</keyword>
<keyword evidence="11" id="KW-0443">Lipid metabolism</keyword>
<evidence type="ECO:0000256" key="5">
    <source>
        <dbReference type="ARBA" id="ARBA00013170"/>
    </source>
</evidence>
<dbReference type="GO" id="GO:0005886">
    <property type="term" value="C:plasma membrane"/>
    <property type="evidence" value="ECO:0007669"/>
    <property type="project" value="TreeGrafter"/>
</dbReference>
<keyword evidence="12 18" id="KW-0472">Membrane</keyword>
<comment type="cofactor">
    <cofactor evidence="1">
        <name>Mn(2+)</name>
        <dbReference type="ChEBI" id="CHEBI:29035"/>
    </cofactor>
</comment>
<protein>
    <recommendedName>
        <fullName evidence="6 16">CDP-diacylglycerol--glycerol-3-phosphate 3-phosphatidyltransferase</fullName>
        <ecNumber evidence="5 16">2.7.8.5</ecNumber>
    </recommendedName>
</protein>
<comment type="pathway">
    <text evidence="3">Phospholipid metabolism; phosphatidylglycerol biosynthesis; phosphatidylglycerol from CDP-diacylglycerol: step 1/2.</text>
</comment>
<evidence type="ECO:0000256" key="4">
    <source>
        <dbReference type="ARBA" id="ARBA00010441"/>
    </source>
</evidence>
<evidence type="ECO:0000256" key="16">
    <source>
        <dbReference type="NCBIfam" id="TIGR00560"/>
    </source>
</evidence>
<dbReference type="InterPro" id="IPR004570">
    <property type="entry name" value="Phosphatidylglycerol_P_synth"/>
</dbReference>
<evidence type="ECO:0000256" key="10">
    <source>
        <dbReference type="ARBA" id="ARBA00022989"/>
    </source>
</evidence>
<dbReference type="PIRSF" id="PIRSF000847">
    <property type="entry name" value="Phos_ph_gly_syn"/>
    <property type="match status" value="1"/>
</dbReference>
<organism evidence="19 20">
    <name type="scientific">Alcanivorax nanhaiticus</name>
    <dbReference type="NCBI Taxonomy" id="1177154"/>
    <lineage>
        <taxon>Bacteria</taxon>
        <taxon>Pseudomonadati</taxon>
        <taxon>Pseudomonadota</taxon>
        <taxon>Gammaproteobacteria</taxon>
        <taxon>Oceanospirillales</taxon>
        <taxon>Alcanivoracaceae</taxon>
        <taxon>Alcanivorax</taxon>
    </lineage>
</organism>
<dbReference type="EMBL" id="ARXV01000003">
    <property type="protein sequence ID" value="KGD65866.1"/>
    <property type="molecule type" value="Genomic_DNA"/>
</dbReference>
<dbReference type="InterPro" id="IPR048254">
    <property type="entry name" value="CDP_ALCOHOL_P_TRANSF_CS"/>
</dbReference>
<comment type="subcellular location">
    <subcellularLocation>
        <location evidence="2">Membrane</location>
        <topology evidence="2">Multi-pass membrane protein</topology>
    </subcellularLocation>
</comment>
<dbReference type="PATRIC" id="fig|1177154.3.peg.1106"/>
<evidence type="ECO:0000256" key="14">
    <source>
        <dbReference type="ARBA" id="ARBA00023264"/>
    </source>
</evidence>
<evidence type="ECO:0000256" key="13">
    <source>
        <dbReference type="ARBA" id="ARBA00023209"/>
    </source>
</evidence>
<evidence type="ECO:0000256" key="12">
    <source>
        <dbReference type="ARBA" id="ARBA00023136"/>
    </source>
</evidence>
<dbReference type="RefSeq" id="WP_081939680.1">
    <property type="nucleotide sequence ID" value="NZ_ARXV01000003.1"/>
</dbReference>
<feature type="transmembrane region" description="Helical" evidence="18">
    <location>
        <begin position="12"/>
        <end position="31"/>
    </location>
</feature>
<dbReference type="PROSITE" id="PS00379">
    <property type="entry name" value="CDP_ALCOHOL_P_TRANSF"/>
    <property type="match status" value="1"/>
</dbReference>
<keyword evidence="13" id="KW-0594">Phospholipid biosynthesis</keyword>
<dbReference type="FunFam" id="1.20.120.1760:FF:000008">
    <property type="entry name" value="CDP-diacylglycerol--glycerol-3-phosphate 3-phosphatidyltransferase 2"/>
    <property type="match status" value="1"/>
</dbReference>
<evidence type="ECO:0000256" key="8">
    <source>
        <dbReference type="ARBA" id="ARBA00022679"/>
    </source>
</evidence>
<feature type="transmembrane region" description="Helical" evidence="18">
    <location>
        <begin position="164"/>
        <end position="184"/>
    </location>
</feature>
<sequence>MQKNHPVLNLPNILTLIRVVAIPVLVLVFYLPFKWSGVCAAALFLAAGITDWLDGYLARKLNQTSPFGAFLDPVADKLIVGVALVMLVQVHATAWLAVPAMVIVSREITVSALREWMAELGQRAKVAVSQLGKIKTTTQMTAITLLLAQKPDFDMAGDIVMTQWLWLSYGLLYLATGLTLWSMMSYLRAAAPQLLKSQSKS</sequence>
<dbReference type="eggNOG" id="COG0558">
    <property type="taxonomic scope" value="Bacteria"/>
</dbReference>
<dbReference type="InterPro" id="IPR050324">
    <property type="entry name" value="CDP-alcohol_PTase-I"/>
</dbReference>
<comment type="catalytic activity">
    <reaction evidence="15">
        <text>a CDP-1,2-diacyl-sn-glycerol + sn-glycerol 3-phosphate = a 1,2-diacyl-sn-glycero-3-phospho-(1'-sn-glycero-3'-phosphate) + CMP + H(+)</text>
        <dbReference type="Rhea" id="RHEA:12593"/>
        <dbReference type="ChEBI" id="CHEBI:15378"/>
        <dbReference type="ChEBI" id="CHEBI:57597"/>
        <dbReference type="ChEBI" id="CHEBI:58332"/>
        <dbReference type="ChEBI" id="CHEBI:60110"/>
        <dbReference type="ChEBI" id="CHEBI:60377"/>
        <dbReference type="EC" id="2.7.8.5"/>
    </reaction>
</comment>
<evidence type="ECO:0000256" key="3">
    <source>
        <dbReference type="ARBA" id="ARBA00005042"/>
    </source>
</evidence>
<evidence type="ECO:0000256" key="11">
    <source>
        <dbReference type="ARBA" id="ARBA00023098"/>
    </source>
</evidence>
<feature type="transmembrane region" description="Helical" evidence="18">
    <location>
        <begin position="38"/>
        <end position="58"/>
    </location>
</feature>
<keyword evidence="8 17" id="KW-0808">Transferase</keyword>
<dbReference type="InterPro" id="IPR043130">
    <property type="entry name" value="CDP-OH_PTrfase_TM_dom"/>
</dbReference>
<evidence type="ECO:0000313" key="20">
    <source>
        <dbReference type="Proteomes" id="UP000029444"/>
    </source>
</evidence>
<dbReference type="GO" id="GO:0036094">
    <property type="term" value="F:small molecule binding"/>
    <property type="evidence" value="ECO:0007669"/>
    <property type="project" value="UniProtKB-ARBA"/>
</dbReference>
<dbReference type="EC" id="2.7.8.5" evidence="5 16"/>
<dbReference type="GO" id="GO:0005737">
    <property type="term" value="C:cytoplasm"/>
    <property type="evidence" value="ECO:0007669"/>
    <property type="project" value="UniProtKB-ARBA"/>
</dbReference>
<accession>A0A095SMG5</accession>
<proteinExistence type="inferred from homology"/>
<dbReference type="AlphaFoldDB" id="A0A095SMG5"/>
<evidence type="ECO:0000256" key="2">
    <source>
        <dbReference type="ARBA" id="ARBA00004141"/>
    </source>
</evidence>
<dbReference type="NCBIfam" id="TIGR00560">
    <property type="entry name" value="pgsA"/>
    <property type="match status" value="1"/>
</dbReference>
<dbReference type="Pfam" id="PF01066">
    <property type="entry name" value="CDP-OH_P_transf"/>
    <property type="match status" value="1"/>
</dbReference>
<evidence type="ECO:0000256" key="6">
    <source>
        <dbReference type="ARBA" id="ARBA00014944"/>
    </source>
</evidence>
<keyword evidence="7" id="KW-0444">Lipid biosynthesis</keyword>
<reference evidence="19 20" key="1">
    <citation type="submission" date="2012-09" db="EMBL/GenBank/DDBJ databases">
        <title>Genome Sequence of alkane-degrading Bacterium Alcanivorax sp. 19-m-6.</title>
        <authorList>
            <person name="Lai Q."/>
            <person name="Shao Z."/>
        </authorList>
    </citation>
    <scope>NUCLEOTIDE SEQUENCE [LARGE SCALE GENOMIC DNA]</scope>
    <source>
        <strain evidence="19 20">19-m-6</strain>
    </source>
</reference>
<feature type="transmembrane region" description="Helical" evidence="18">
    <location>
        <begin position="78"/>
        <end position="104"/>
    </location>
</feature>
<dbReference type="STRING" id="1177154.Y5S_01090"/>
<evidence type="ECO:0000313" key="19">
    <source>
        <dbReference type="EMBL" id="KGD65866.1"/>
    </source>
</evidence>
<dbReference type="OrthoDB" id="9796672at2"/>
<dbReference type="Gene3D" id="1.20.120.1760">
    <property type="match status" value="1"/>
</dbReference>
<evidence type="ECO:0000256" key="7">
    <source>
        <dbReference type="ARBA" id="ARBA00022516"/>
    </source>
</evidence>
<dbReference type="GO" id="GO:0050793">
    <property type="term" value="P:regulation of developmental process"/>
    <property type="evidence" value="ECO:0007669"/>
    <property type="project" value="UniProtKB-ARBA"/>
</dbReference>
<evidence type="ECO:0000256" key="17">
    <source>
        <dbReference type="RuleBase" id="RU003750"/>
    </source>
</evidence>
<evidence type="ECO:0000256" key="15">
    <source>
        <dbReference type="ARBA" id="ARBA00048586"/>
    </source>
</evidence>
<keyword evidence="14" id="KW-1208">Phospholipid metabolism</keyword>
<name>A0A095SMG5_9GAMM</name>
<dbReference type="GO" id="GO:0046474">
    <property type="term" value="P:glycerophospholipid biosynthetic process"/>
    <property type="evidence" value="ECO:0007669"/>
    <property type="project" value="TreeGrafter"/>
</dbReference>
<comment type="caution">
    <text evidence="19">The sequence shown here is derived from an EMBL/GenBank/DDBJ whole genome shotgun (WGS) entry which is preliminary data.</text>
</comment>
<comment type="similarity">
    <text evidence="4 17">Belongs to the CDP-alcohol phosphatidyltransferase class-I family.</text>
</comment>
<evidence type="ECO:0000256" key="18">
    <source>
        <dbReference type="SAM" id="Phobius"/>
    </source>
</evidence>
<dbReference type="Proteomes" id="UP000029444">
    <property type="component" value="Unassembled WGS sequence"/>
</dbReference>
<evidence type="ECO:0000256" key="1">
    <source>
        <dbReference type="ARBA" id="ARBA00001936"/>
    </source>
</evidence>